<gene>
    <name evidence="5 8" type="primary">mutL</name>
    <name evidence="8" type="ORF">ABS772_24355</name>
</gene>
<dbReference type="SMART" id="SM00853">
    <property type="entry name" value="MutL_C"/>
    <property type="match status" value="1"/>
</dbReference>
<dbReference type="Gene3D" id="3.30.1540.20">
    <property type="entry name" value="MutL, C-terminal domain, dimerisation subdomain"/>
    <property type="match status" value="1"/>
</dbReference>
<sequence length="663" mass="69060">MSAAPDFCDPPRAAVRRLDPILVDRIAAGEVVERPASAVKELVENAIDAGARSIEVAIEGGGRRLIRVVDDGIGMGAEDLALAVERHATSKLPDGDLTRIGSLGFRGEALPSIGAVSRLTLTSRTADGEGVSLTVDSGAKGPVRPAPATRGTRIEVTELFAATPARLKFLKSDRAETAAVSEILRRLAVAQPGIRFTLRTESGSPTVFPAESEPGPAALLRRLGAVLGPDFPGNSVPVDMAREGFALQGHVGLPTFHRGAASHIHFVVNGRPVRDRLLLGAVRGAYADTMSSDRHPVLALTLTCDPALVDVNVHPAKTELRFREPGLVRALIVSAIHDALRRAGARSSSTGTQAALDALRAGGGSPGFGGLGSTPPMAAGAGRFAVHSGVSAASALSPRPASRLFSGPSVAAPAGYRAPLRPADEARAGFAETPQALFSAGLAPPGADLRPEPETIPEAETHPLGAARAQIHETYILAQTRDGIVLVDQHAAHERLVYERLKRERAGGGVARQGLLIPDVVEMAPEEADRLVEAAPELERLGLSLEAFGPGAVLVRAVPAALAGGSVKGLVLDVLDALDASGVEEGGPAGEGDPDPVSRRLDALLSRMSCHGSIRAGRRLKPEEMNALLREMEATPLSGSCNHGRPTFVTLGLAEIERLFGRR</sequence>
<dbReference type="HAMAP" id="MF_00149">
    <property type="entry name" value="DNA_mis_repair"/>
    <property type="match status" value="1"/>
</dbReference>
<dbReference type="Proteomes" id="UP001480955">
    <property type="component" value="Unassembled WGS sequence"/>
</dbReference>
<dbReference type="InterPro" id="IPR014790">
    <property type="entry name" value="MutL_C"/>
</dbReference>
<dbReference type="InterPro" id="IPR020667">
    <property type="entry name" value="DNA_mismatch_repair_MutL"/>
</dbReference>
<keyword evidence="8" id="KW-0378">Hydrolase</keyword>
<accession>A0ABV1QUE8</accession>
<dbReference type="InterPro" id="IPR042121">
    <property type="entry name" value="MutL_C_regsub"/>
</dbReference>
<name>A0ABV1QUE8_9HYPH</name>
<evidence type="ECO:0000256" key="3">
    <source>
        <dbReference type="ARBA" id="ARBA00022763"/>
    </source>
</evidence>
<dbReference type="EMBL" id="JBELQE010000126">
    <property type="protein sequence ID" value="MER2253056.1"/>
    <property type="molecule type" value="Genomic_DNA"/>
</dbReference>
<dbReference type="InterPro" id="IPR013507">
    <property type="entry name" value="DNA_mismatch_S5_2-like"/>
</dbReference>
<evidence type="ECO:0000259" key="6">
    <source>
        <dbReference type="SMART" id="SM00853"/>
    </source>
</evidence>
<dbReference type="InterPro" id="IPR014762">
    <property type="entry name" value="DNA_mismatch_repair_CS"/>
</dbReference>
<reference evidence="8 9" key="1">
    <citation type="submission" date="2024-06" db="EMBL/GenBank/DDBJ databases">
        <authorList>
            <person name="Campbell A.G."/>
        </authorList>
    </citation>
    <scope>NUCLEOTIDE SEQUENCE [LARGE SCALE GENOMIC DNA]</scope>
    <source>
        <strain evidence="8 9">EM12</strain>
    </source>
</reference>
<dbReference type="PROSITE" id="PS00058">
    <property type="entry name" value="DNA_MISMATCH_REPAIR_1"/>
    <property type="match status" value="1"/>
</dbReference>
<keyword evidence="3 5" id="KW-0227">DNA damage</keyword>
<evidence type="ECO:0000256" key="2">
    <source>
        <dbReference type="ARBA" id="ARBA00021975"/>
    </source>
</evidence>
<dbReference type="CDD" id="cd16926">
    <property type="entry name" value="HATPase_MutL-MLH-PMS-like"/>
    <property type="match status" value="1"/>
</dbReference>
<feature type="domain" description="DNA mismatch repair protein S5" evidence="7">
    <location>
        <begin position="223"/>
        <end position="341"/>
    </location>
</feature>
<dbReference type="NCBIfam" id="TIGR00585">
    <property type="entry name" value="mutl"/>
    <property type="match status" value="1"/>
</dbReference>
<dbReference type="SUPFAM" id="SSF118116">
    <property type="entry name" value="DNA mismatch repair protein MutL"/>
    <property type="match status" value="1"/>
</dbReference>
<dbReference type="SUPFAM" id="SSF55874">
    <property type="entry name" value="ATPase domain of HSP90 chaperone/DNA topoisomerase II/histidine kinase"/>
    <property type="match status" value="1"/>
</dbReference>
<protein>
    <recommendedName>
        <fullName evidence="2 5">DNA mismatch repair protein MutL</fullName>
    </recommendedName>
</protein>
<dbReference type="Pfam" id="PF13589">
    <property type="entry name" value="HATPase_c_3"/>
    <property type="match status" value="1"/>
</dbReference>
<keyword evidence="4 5" id="KW-0234">DNA repair</keyword>
<evidence type="ECO:0000259" key="7">
    <source>
        <dbReference type="SMART" id="SM01340"/>
    </source>
</evidence>
<evidence type="ECO:0000313" key="8">
    <source>
        <dbReference type="EMBL" id="MER2253056.1"/>
    </source>
</evidence>
<dbReference type="InterPro" id="IPR036890">
    <property type="entry name" value="HATPase_C_sf"/>
</dbReference>
<dbReference type="InterPro" id="IPR042120">
    <property type="entry name" value="MutL_C_dimsub"/>
</dbReference>
<feature type="domain" description="MutL C-terminal dimerisation" evidence="6">
    <location>
        <begin position="467"/>
        <end position="620"/>
    </location>
</feature>
<dbReference type="SUPFAM" id="SSF54211">
    <property type="entry name" value="Ribosomal protein S5 domain 2-like"/>
    <property type="match status" value="1"/>
</dbReference>
<dbReference type="InterPro" id="IPR037198">
    <property type="entry name" value="MutL_C_sf"/>
</dbReference>
<keyword evidence="8" id="KW-0540">Nuclease</keyword>
<dbReference type="GO" id="GO:0004519">
    <property type="term" value="F:endonuclease activity"/>
    <property type="evidence" value="ECO:0007669"/>
    <property type="project" value="UniProtKB-KW"/>
</dbReference>
<dbReference type="Pfam" id="PF01119">
    <property type="entry name" value="DNA_mis_repair"/>
    <property type="match status" value="1"/>
</dbReference>
<dbReference type="Gene3D" id="3.30.230.10">
    <property type="match status" value="1"/>
</dbReference>
<dbReference type="Pfam" id="PF08676">
    <property type="entry name" value="MutL_C"/>
    <property type="match status" value="1"/>
</dbReference>
<evidence type="ECO:0000256" key="4">
    <source>
        <dbReference type="ARBA" id="ARBA00023204"/>
    </source>
</evidence>
<dbReference type="SMART" id="SM01340">
    <property type="entry name" value="DNA_mis_repair"/>
    <property type="match status" value="1"/>
</dbReference>
<dbReference type="NCBIfam" id="NF000953">
    <property type="entry name" value="PRK00095.2-4"/>
    <property type="match status" value="1"/>
</dbReference>
<dbReference type="CDD" id="cd00782">
    <property type="entry name" value="MutL_Trans"/>
    <property type="match status" value="1"/>
</dbReference>
<dbReference type="InterPro" id="IPR002099">
    <property type="entry name" value="MutL/Mlh/PMS"/>
</dbReference>
<comment type="function">
    <text evidence="5">This protein is involved in the repair of mismatches in DNA. It is required for dam-dependent methyl-directed DNA mismatch repair. May act as a 'molecular matchmaker', a protein that promotes the formation of a stable complex between two or more DNA-binding proteins in an ATP-dependent manner without itself being part of a final effector complex.</text>
</comment>
<dbReference type="InterPro" id="IPR038973">
    <property type="entry name" value="MutL/Mlh/Pms-like"/>
</dbReference>
<organism evidence="8 9">
    <name type="scientific">Methylorubrum podarium</name>
    <dbReference type="NCBI Taxonomy" id="200476"/>
    <lineage>
        <taxon>Bacteria</taxon>
        <taxon>Pseudomonadati</taxon>
        <taxon>Pseudomonadota</taxon>
        <taxon>Alphaproteobacteria</taxon>
        <taxon>Hyphomicrobiales</taxon>
        <taxon>Methylobacteriaceae</taxon>
        <taxon>Methylorubrum</taxon>
    </lineage>
</organism>
<evidence type="ECO:0000256" key="1">
    <source>
        <dbReference type="ARBA" id="ARBA00006082"/>
    </source>
</evidence>
<dbReference type="PANTHER" id="PTHR10073">
    <property type="entry name" value="DNA MISMATCH REPAIR PROTEIN MLH, PMS, MUTL"/>
    <property type="match status" value="1"/>
</dbReference>
<evidence type="ECO:0000313" key="9">
    <source>
        <dbReference type="Proteomes" id="UP001480955"/>
    </source>
</evidence>
<evidence type="ECO:0000256" key="5">
    <source>
        <dbReference type="HAMAP-Rule" id="MF_00149"/>
    </source>
</evidence>
<dbReference type="InterPro" id="IPR020568">
    <property type="entry name" value="Ribosomal_Su5_D2-typ_SF"/>
</dbReference>
<dbReference type="RefSeq" id="WP_350397263.1">
    <property type="nucleotide sequence ID" value="NZ_JBELQE010000126.1"/>
</dbReference>
<keyword evidence="8" id="KW-0255">Endonuclease</keyword>
<dbReference type="Gene3D" id="3.30.565.10">
    <property type="entry name" value="Histidine kinase-like ATPase, C-terminal domain"/>
    <property type="match status" value="1"/>
</dbReference>
<comment type="similarity">
    <text evidence="1 5">Belongs to the DNA mismatch repair MutL/HexB family.</text>
</comment>
<dbReference type="Gene3D" id="3.30.1370.100">
    <property type="entry name" value="MutL, C-terminal domain, regulatory subdomain"/>
    <property type="match status" value="1"/>
</dbReference>
<keyword evidence="9" id="KW-1185">Reference proteome</keyword>
<dbReference type="InterPro" id="IPR014721">
    <property type="entry name" value="Ribsml_uS5_D2-typ_fold_subgr"/>
</dbReference>
<proteinExistence type="inferred from homology"/>
<comment type="caution">
    <text evidence="8">The sequence shown here is derived from an EMBL/GenBank/DDBJ whole genome shotgun (WGS) entry which is preliminary data.</text>
</comment>
<dbReference type="PANTHER" id="PTHR10073:SF12">
    <property type="entry name" value="DNA MISMATCH REPAIR PROTEIN MLH1"/>
    <property type="match status" value="1"/>
</dbReference>